<dbReference type="Proteomes" id="UP000255139">
    <property type="component" value="Unassembled WGS sequence"/>
</dbReference>
<gene>
    <name evidence="2" type="ORF">NCTC12714_01439</name>
</gene>
<proteinExistence type="predicted"/>
<name>A0A377PUI8_9HELI</name>
<feature type="compositionally biased region" description="Polar residues" evidence="1">
    <location>
        <begin position="18"/>
        <end position="27"/>
    </location>
</feature>
<feature type="compositionally biased region" description="Polar residues" evidence="1">
    <location>
        <begin position="1"/>
        <end position="11"/>
    </location>
</feature>
<sequence length="64" mass="7199">MLQQSIPNMNQDLIAGQQAPNQDPQNLYYSAQGQGALEQTTSSIDSYFTKLYAENMPINVEELF</sequence>
<feature type="region of interest" description="Disordered" evidence="1">
    <location>
        <begin position="1"/>
        <end position="27"/>
    </location>
</feature>
<accession>A0A377PUI8</accession>
<evidence type="ECO:0000256" key="1">
    <source>
        <dbReference type="SAM" id="MobiDB-lite"/>
    </source>
</evidence>
<protein>
    <submittedName>
        <fullName evidence="2">Uncharacterized protein</fullName>
    </submittedName>
</protein>
<dbReference type="EMBL" id="UGJE01000002">
    <property type="protein sequence ID" value="STQ86628.1"/>
    <property type="molecule type" value="Genomic_DNA"/>
</dbReference>
<organism evidence="2 3">
    <name type="scientific">Helicobacter muridarum</name>
    <dbReference type="NCBI Taxonomy" id="216"/>
    <lineage>
        <taxon>Bacteria</taxon>
        <taxon>Pseudomonadati</taxon>
        <taxon>Campylobacterota</taxon>
        <taxon>Epsilonproteobacteria</taxon>
        <taxon>Campylobacterales</taxon>
        <taxon>Helicobacteraceae</taxon>
        <taxon>Helicobacter</taxon>
    </lineage>
</organism>
<reference evidence="2 3" key="1">
    <citation type="submission" date="2018-06" db="EMBL/GenBank/DDBJ databases">
        <authorList>
            <consortium name="Pathogen Informatics"/>
            <person name="Doyle S."/>
        </authorList>
    </citation>
    <scope>NUCLEOTIDE SEQUENCE [LARGE SCALE GENOMIC DNA]</scope>
    <source>
        <strain evidence="2 3">NCTC12714</strain>
    </source>
</reference>
<evidence type="ECO:0000313" key="2">
    <source>
        <dbReference type="EMBL" id="STQ86628.1"/>
    </source>
</evidence>
<keyword evidence="3" id="KW-1185">Reference proteome</keyword>
<dbReference type="AlphaFoldDB" id="A0A377PUI8"/>
<evidence type="ECO:0000313" key="3">
    <source>
        <dbReference type="Proteomes" id="UP000255139"/>
    </source>
</evidence>